<sequence>MVDEVPPSATNGQVDPNAPQFAPQAVYLKDVSFEAPIGPRVAPNSANPTINLNLNTSVNDLGGDMKEVVLTVRVEAKAADKTVWLVEAQQAGAFGMRNVPAADAQRLLGIFCPNYLLPYARQVISDLLTKGGFPPFLLPPVNFEVLFTQAAAQAAQQQAAGAAGAVN</sequence>
<dbReference type="PANTHER" id="PTHR36918:SF1">
    <property type="entry name" value="PROTEIN-EXPORT PROTEIN SECB"/>
    <property type="match status" value="1"/>
</dbReference>
<dbReference type="RefSeq" id="WP_184331077.1">
    <property type="nucleotide sequence ID" value="NZ_JACHHZ010000002.1"/>
</dbReference>
<dbReference type="InterPro" id="IPR003708">
    <property type="entry name" value="SecB"/>
</dbReference>
<dbReference type="GO" id="GO:0015031">
    <property type="term" value="P:protein transport"/>
    <property type="evidence" value="ECO:0007669"/>
    <property type="project" value="UniProtKB-UniRule"/>
</dbReference>
<dbReference type="PANTHER" id="PTHR36918">
    <property type="match status" value="1"/>
</dbReference>
<evidence type="ECO:0000256" key="5">
    <source>
        <dbReference type="HAMAP-Rule" id="MF_00821"/>
    </source>
</evidence>
<dbReference type="NCBIfam" id="TIGR00809">
    <property type="entry name" value="secB"/>
    <property type="match status" value="1"/>
</dbReference>
<dbReference type="GO" id="GO:0051262">
    <property type="term" value="P:protein tetramerization"/>
    <property type="evidence" value="ECO:0007669"/>
    <property type="project" value="InterPro"/>
</dbReference>
<evidence type="ECO:0000256" key="4">
    <source>
        <dbReference type="ARBA" id="ARBA00023010"/>
    </source>
</evidence>
<reference evidence="6 7" key="1">
    <citation type="submission" date="2020-08" db="EMBL/GenBank/DDBJ databases">
        <title>Genomic Encyclopedia of Type Strains, Phase IV (KMG-IV): sequencing the most valuable type-strain genomes for metagenomic binning, comparative biology and taxonomic classification.</title>
        <authorList>
            <person name="Goeker M."/>
        </authorList>
    </citation>
    <scope>NUCLEOTIDE SEQUENCE [LARGE SCALE GENOMIC DNA]</scope>
    <source>
        <strain evidence="6 7">DSM 26723</strain>
    </source>
</reference>
<dbReference type="GO" id="GO:0051082">
    <property type="term" value="F:unfolded protein binding"/>
    <property type="evidence" value="ECO:0007669"/>
    <property type="project" value="InterPro"/>
</dbReference>
<evidence type="ECO:0000256" key="2">
    <source>
        <dbReference type="ARBA" id="ARBA00022448"/>
    </source>
</evidence>
<comment type="subcellular location">
    <subcellularLocation>
        <location evidence="5">Cytoplasm</location>
    </subcellularLocation>
</comment>
<comment type="subunit">
    <text evidence="5">Homotetramer, a dimer of dimers. One homotetramer interacts with 1 SecA dimer.</text>
</comment>
<proteinExistence type="inferred from homology"/>
<dbReference type="HAMAP" id="MF_00821">
    <property type="entry name" value="SecB"/>
    <property type="match status" value="1"/>
</dbReference>
<dbReference type="Proteomes" id="UP000588068">
    <property type="component" value="Unassembled WGS sequence"/>
</dbReference>
<dbReference type="Pfam" id="PF02556">
    <property type="entry name" value="SecB"/>
    <property type="match status" value="1"/>
</dbReference>
<accession>A0A841HKG2</accession>
<keyword evidence="4 5" id="KW-0811">Translocation</keyword>
<evidence type="ECO:0000256" key="1">
    <source>
        <dbReference type="ARBA" id="ARBA00009990"/>
    </source>
</evidence>
<organism evidence="6 7">
    <name type="scientific">Povalibacter uvarum</name>
    <dbReference type="NCBI Taxonomy" id="732238"/>
    <lineage>
        <taxon>Bacteria</taxon>
        <taxon>Pseudomonadati</taxon>
        <taxon>Pseudomonadota</taxon>
        <taxon>Gammaproteobacteria</taxon>
        <taxon>Steroidobacterales</taxon>
        <taxon>Steroidobacteraceae</taxon>
        <taxon>Povalibacter</taxon>
    </lineage>
</organism>
<evidence type="ECO:0000313" key="7">
    <source>
        <dbReference type="Proteomes" id="UP000588068"/>
    </source>
</evidence>
<keyword evidence="7" id="KW-1185">Reference proteome</keyword>
<keyword evidence="2 5" id="KW-0813">Transport</keyword>
<dbReference type="SUPFAM" id="SSF54611">
    <property type="entry name" value="SecB-like"/>
    <property type="match status" value="1"/>
</dbReference>
<dbReference type="AlphaFoldDB" id="A0A841HKG2"/>
<evidence type="ECO:0000313" key="6">
    <source>
        <dbReference type="EMBL" id="MBB6093064.1"/>
    </source>
</evidence>
<comment type="similarity">
    <text evidence="1 5">Belongs to the SecB family.</text>
</comment>
<dbReference type="PRINTS" id="PR01594">
    <property type="entry name" value="SECBCHAPRONE"/>
</dbReference>
<keyword evidence="5" id="KW-0963">Cytoplasm</keyword>
<dbReference type="InterPro" id="IPR035958">
    <property type="entry name" value="SecB-like_sf"/>
</dbReference>
<keyword evidence="5" id="KW-0143">Chaperone</keyword>
<comment type="function">
    <text evidence="5">One of the proteins required for the normal export of preproteins out of the cell cytoplasm. It is a molecular chaperone that binds to a subset of precursor proteins, maintaining them in a translocation-competent state. It also specifically binds to its receptor SecA.</text>
</comment>
<protein>
    <recommendedName>
        <fullName evidence="5">Protein-export protein SecB</fullName>
    </recommendedName>
</protein>
<name>A0A841HKG2_9GAMM</name>
<dbReference type="GO" id="GO:0006457">
    <property type="term" value="P:protein folding"/>
    <property type="evidence" value="ECO:0007669"/>
    <property type="project" value="UniProtKB-UniRule"/>
</dbReference>
<gene>
    <name evidence="5" type="primary">secB</name>
    <name evidence="6" type="ORF">HNQ60_001942</name>
</gene>
<dbReference type="GO" id="GO:0005737">
    <property type="term" value="C:cytoplasm"/>
    <property type="evidence" value="ECO:0007669"/>
    <property type="project" value="UniProtKB-SubCell"/>
</dbReference>
<dbReference type="EMBL" id="JACHHZ010000002">
    <property type="protein sequence ID" value="MBB6093064.1"/>
    <property type="molecule type" value="Genomic_DNA"/>
</dbReference>
<dbReference type="Gene3D" id="3.10.420.10">
    <property type="entry name" value="SecB-like"/>
    <property type="match status" value="1"/>
</dbReference>
<evidence type="ECO:0000256" key="3">
    <source>
        <dbReference type="ARBA" id="ARBA00022927"/>
    </source>
</evidence>
<comment type="caution">
    <text evidence="6">The sequence shown here is derived from an EMBL/GenBank/DDBJ whole genome shotgun (WGS) entry which is preliminary data.</text>
</comment>
<keyword evidence="3 5" id="KW-0653">Protein transport</keyword>